<feature type="region of interest" description="Disordered" evidence="1">
    <location>
        <begin position="1"/>
        <end position="24"/>
    </location>
</feature>
<protein>
    <submittedName>
        <fullName evidence="2">Uncharacterized protein</fullName>
    </submittedName>
</protein>
<feature type="region of interest" description="Disordered" evidence="1">
    <location>
        <begin position="214"/>
        <end position="265"/>
    </location>
</feature>
<keyword evidence="3" id="KW-1185">Reference proteome</keyword>
<feature type="compositionally biased region" description="Acidic residues" evidence="1">
    <location>
        <begin position="396"/>
        <end position="413"/>
    </location>
</feature>
<dbReference type="EMBL" id="LGRX02034154">
    <property type="protein sequence ID" value="KAK3238653.1"/>
    <property type="molecule type" value="Genomic_DNA"/>
</dbReference>
<feature type="compositionally biased region" description="Basic and acidic residues" evidence="1">
    <location>
        <begin position="235"/>
        <end position="252"/>
    </location>
</feature>
<gene>
    <name evidence="2" type="ORF">CYMTET_51349</name>
</gene>
<reference evidence="2 3" key="1">
    <citation type="journal article" date="2015" name="Genome Biol. Evol.">
        <title>Comparative Genomics of a Bacterivorous Green Alga Reveals Evolutionary Causalities and Consequences of Phago-Mixotrophic Mode of Nutrition.</title>
        <authorList>
            <person name="Burns J.A."/>
            <person name="Paasch A."/>
            <person name="Narechania A."/>
            <person name="Kim E."/>
        </authorList>
    </citation>
    <scope>NUCLEOTIDE SEQUENCE [LARGE SCALE GENOMIC DNA]</scope>
    <source>
        <strain evidence="2 3">PLY_AMNH</strain>
    </source>
</reference>
<proteinExistence type="predicted"/>
<dbReference type="AlphaFoldDB" id="A0AAE0BMG8"/>
<evidence type="ECO:0000313" key="3">
    <source>
        <dbReference type="Proteomes" id="UP001190700"/>
    </source>
</evidence>
<dbReference type="Proteomes" id="UP001190700">
    <property type="component" value="Unassembled WGS sequence"/>
</dbReference>
<organism evidence="2 3">
    <name type="scientific">Cymbomonas tetramitiformis</name>
    <dbReference type="NCBI Taxonomy" id="36881"/>
    <lineage>
        <taxon>Eukaryota</taxon>
        <taxon>Viridiplantae</taxon>
        <taxon>Chlorophyta</taxon>
        <taxon>Pyramimonadophyceae</taxon>
        <taxon>Pyramimonadales</taxon>
        <taxon>Pyramimonadaceae</taxon>
        <taxon>Cymbomonas</taxon>
    </lineage>
</organism>
<evidence type="ECO:0000256" key="1">
    <source>
        <dbReference type="SAM" id="MobiDB-lite"/>
    </source>
</evidence>
<feature type="compositionally biased region" description="Acidic residues" evidence="1">
    <location>
        <begin position="378"/>
        <end position="388"/>
    </location>
</feature>
<accession>A0AAE0BMG8</accession>
<feature type="region of interest" description="Disordered" evidence="1">
    <location>
        <begin position="374"/>
        <end position="413"/>
    </location>
</feature>
<feature type="compositionally biased region" description="Basic and acidic residues" evidence="1">
    <location>
        <begin position="214"/>
        <end position="228"/>
    </location>
</feature>
<evidence type="ECO:0000313" key="2">
    <source>
        <dbReference type="EMBL" id="KAK3238653.1"/>
    </source>
</evidence>
<comment type="caution">
    <text evidence="2">The sequence shown here is derived from an EMBL/GenBank/DDBJ whole genome shotgun (WGS) entry which is preliminary data.</text>
</comment>
<feature type="compositionally biased region" description="Gly residues" evidence="1">
    <location>
        <begin position="7"/>
        <end position="19"/>
    </location>
</feature>
<sequence>MKRVKCGIGGGGGGGGGTEGITPPTADRVAQYQAHRREFLCAQKRRKTMKAVLFAESVPVSDSSALPATLQILKRTPRDHLLYTGQIVSTRAAALLKIAEVEERDGKLPQFEALVPIATQKLVENKHSYSHKQLKTDLQQYISLEPPSSLVANVMSKAKGKLLGDPVGELAKLPVLADMLRAQGHGCQLVTLSSAQMLEVLIEVEHKEFLYEQKSKPVGERQSSRADEELTGGVAERDEHSSTLHEVNHREAPGPSPAAATSSRVTSTAAGDVNVHAFVDELHTLSLEVGAAACVNQEKTKMVAAPAVALGSTQKMRGFPVKTPEEFDAEAQVPRAPAAEEMQRGVQLMASLLKSTRKAFHKMTAGMLRYAADRGDCESDADEDEEDPGSLVSGSDSDEEEIPLDEMPEDVAD</sequence>
<name>A0AAE0BMG8_9CHLO</name>